<accession>A0ABP3WSP9</accession>
<evidence type="ECO:0000256" key="9">
    <source>
        <dbReference type="ARBA" id="ARBA00023125"/>
    </source>
</evidence>
<evidence type="ECO:0000256" key="2">
    <source>
        <dbReference type="ARBA" id="ARBA00009409"/>
    </source>
</evidence>
<feature type="binding site" evidence="15">
    <location>
        <position position="109"/>
    </location>
    <ligand>
        <name>DNA</name>
        <dbReference type="ChEBI" id="CHEBI:16991"/>
    </ligand>
</feature>
<dbReference type="SUPFAM" id="SSF46946">
    <property type="entry name" value="S13-like H2TH domain"/>
    <property type="match status" value="1"/>
</dbReference>
<feature type="binding site" evidence="15">
    <location>
        <position position="151"/>
    </location>
    <ligand>
        <name>DNA</name>
        <dbReference type="ChEBI" id="CHEBI:16991"/>
    </ligand>
</feature>
<feature type="binding site" evidence="15">
    <location>
        <position position="90"/>
    </location>
    <ligand>
        <name>DNA</name>
        <dbReference type="ChEBI" id="CHEBI:16991"/>
    </ligand>
</feature>
<evidence type="ECO:0000256" key="4">
    <source>
        <dbReference type="ARBA" id="ARBA00022723"/>
    </source>
</evidence>
<feature type="active site" description="Proton donor; for delta-elimination activity" evidence="15">
    <location>
        <position position="260"/>
    </location>
</feature>
<dbReference type="PANTHER" id="PTHR22993:SF9">
    <property type="entry name" value="FORMAMIDOPYRIMIDINE-DNA GLYCOSYLASE"/>
    <property type="match status" value="1"/>
</dbReference>
<dbReference type="Gene3D" id="3.20.190.10">
    <property type="entry name" value="MutM-like, N-terminal"/>
    <property type="match status" value="1"/>
</dbReference>
<dbReference type="EC" id="4.2.99.18" evidence="15"/>
<dbReference type="SUPFAM" id="SSF57716">
    <property type="entry name" value="Glucocorticoid receptor-like (DNA-binding domain)"/>
    <property type="match status" value="1"/>
</dbReference>
<dbReference type="InterPro" id="IPR035937">
    <property type="entry name" value="FPG_N"/>
</dbReference>
<name>A0ABP3WSP9_9ALTE</name>
<feature type="active site" description="Proton donor" evidence="15">
    <location>
        <position position="3"/>
    </location>
</feature>
<dbReference type="InterPro" id="IPR020629">
    <property type="entry name" value="FPG_Glyclase"/>
</dbReference>
<keyword evidence="8 15" id="KW-0862">Zinc</keyword>
<evidence type="ECO:0000256" key="6">
    <source>
        <dbReference type="ARBA" id="ARBA00022771"/>
    </source>
</evidence>
<dbReference type="NCBIfam" id="NF002211">
    <property type="entry name" value="PRK01103.1"/>
    <property type="match status" value="1"/>
</dbReference>
<keyword evidence="11 15" id="KW-0456">Lyase</keyword>
<keyword evidence="19" id="KW-1185">Reference proteome</keyword>
<keyword evidence="4 15" id="KW-0479">Metal-binding</keyword>
<evidence type="ECO:0000256" key="11">
    <source>
        <dbReference type="ARBA" id="ARBA00023239"/>
    </source>
</evidence>
<dbReference type="HAMAP" id="MF_00103">
    <property type="entry name" value="Fapy_DNA_glycosyl"/>
    <property type="match status" value="1"/>
</dbReference>
<dbReference type="InterPro" id="IPR010663">
    <property type="entry name" value="Znf_FPG/IleRS"/>
</dbReference>
<keyword evidence="5 15" id="KW-0227">DNA damage</keyword>
<evidence type="ECO:0000256" key="8">
    <source>
        <dbReference type="ARBA" id="ARBA00022833"/>
    </source>
</evidence>
<feature type="domain" description="Formamidopyrimidine-DNA glycosylase catalytic" evidence="17">
    <location>
        <begin position="2"/>
        <end position="112"/>
    </location>
</feature>
<evidence type="ECO:0000256" key="10">
    <source>
        <dbReference type="ARBA" id="ARBA00023204"/>
    </source>
</evidence>
<comment type="cofactor">
    <cofactor evidence="15">
        <name>Zn(2+)</name>
        <dbReference type="ChEBI" id="CHEBI:29105"/>
    </cofactor>
    <text evidence="15">Binds 1 zinc ion per subunit.</text>
</comment>
<dbReference type="EC" id="3.2.2.23" evidence="15"/>
<dbReference type="EMBL" id="BAAAFD010000004">
    <property type="protein sequence ID" value="GAA0856166.1"/>
    <property type="molecule type" value="Genomic_DNA"/>
</dbReference>
<dbReference type="RefSeq" id="WP_343858754.1">
    <property type="nucleotide sequence ID" value="NZ_BAAAFD010000004.1"/>
</dbReference>
<dbReference type="Proteomes" id="UP001500359">
    <property type="component" value="Unassembled WGS sequence"/>
</dbReference>
<comment type="catalytic activity">
    <reaction evidence="14 15">
        <text>2'-deoxyribonucleotide-(2'-deoxyribose 5'-phosphate)-2'-deoxyribonucleotide-DNA = a 3'-end 2'-deoxyribonucleotide-(2,3-dehydro-2,3-deoxyribose 5'-phosphate)-DNA + a 5'-end 5'-phospho-2'-deoxyribonucleoside-DNA + H(+)</text>
        <dbReference type="Rhea" id="RHEA:66592"/>
        <dbReference type="Rhea" id="RHEA-COMP:13180"/>
        <dbReference type="Rhea" id="RHEA-COMP:16897"/>
        <dbReference type="Rhea" id="RHEA-COMP:17067"/>
        <dbReference type="ChEBI" id="CHEBI:15378"/>
        <dbReference type="ChEBI" id="CHEBI:136412"/>
        <dbReference type="ChEBI" id="CHEBI:157695"/>
        <dbReference type="ChEBI" id="CHEBI:167181"/>
        <dbReference type="EC" id="4.2.99.18"/>
    </reaction>
</comment>
<dbReference type="NCBIfam" id="TIGR00577">
    <property type="entry name" value="fpg"/>
    <property type="match status" value="1"/>
</dbReference>
<keyword evidence="10 15" id="KW-0234">DNA repair</keyword>
<dbReference type="PANTHER" id="PTHR22993">
    <property type="entry name" value="FORMAMIDOPYRIMIDINE-DNA GLYCOSYLASE"/>
    <property type="match status" value="1"/>
</dbReference>
<evidence type="ECO:0000259" key="16">
    <source>
        <dbReference type="PROSITE" id="PS51066"/>
    </source>
</evidence>
<evidence type="ECO:0000256" key="15">
    <source>
        <dbReference type="HAMAP-Rule" id="MF_00103"/>
    </source>
</evidence>
<feature type="active site" description="Proton donor; for beta-elimination activity" evidence="15">
    <location>
        <position position="57"/>
    </location>
</feature>
<reference evidence="19" key="1">
    <citation type="journal article" date="2019" name="Int. J. Syst. Evol. Microbiol.">
        <title>The Global Catalogue of Microorganisms (GCM) 10K type strain sequencing project: providing services to taxonomists for standard genome sequencing and annotation.</title>
        <authorList>
            <consortium name="The Broad Institute Genomics Platform"/>
            <consortium name="The Broad Institute Genome Sequencing Center for Infectious Disease"/>
            <person name="Wu L."/>
            <person name="Ma J."/>
        </authorList>
    </citation>
    <scope>NUCLEOTIDE SEQUENCE [LARGE SCALE GENOMIC DNA]</scope>
    <source>
        <strain evidence="19">JCM 15896</strain>
    </source>
</reference>
<evidence type="ECO:0000256" key="3">
    <source>
        <dbReference type="ARBA" id="ARBA00011245"/>
    </source>
</evidence>
<evidence type="ECO:0000256" key="5">
    <source>
        <dbReference type="ARBA" id="ARBA00022763"/>
    </source>
</evidence>
<keyword evidence="13 15" id="KW-0326">Glycosidase</keyword>
<dbReference type="PROSITE" id="PS51068">
    <property type="entry name" value="FPG_CAT"/>
    <property type="match status" value="1"/>
</dbReference>
<sequence>MPELPEVEVSRLGITPLMLGKKIEKVVVRNRQLRWPVPQEVHLTEGLTIDSIRRRAKYLLIDTPAGSIILHLGMSGRLCVVPTTTPLQKHDHIDIQLSNGSCLRLNDARRFGACLWLDKSEPSHPLFNALGPEPLTDEFDGERLFSLSRNKQVAVKNFIMDNKIVVGVGNIYANESLFIAGIDPRRAAGKVSKKRYLALAPIIKQVLAKAIAQGGTTLKDFAQADGKPGYFAQELLVYGRAKQPCVKCESEIKSVTIGQRNTFFCPECQS</sequence>
<evidence type="ECO:0000313" key="18">
    <source>
        <dbReference type="EMBL" id="GAA0856166.1"/>
    </source>
</evidence>
<dbReference type="SUPFAM" id="SSF81624">
    <property type="entry name" value="N-terminal domain of MutM-like DNA repair proteins"/>
    <property type="match status" value="1"/>
</dbReference>
<keyword evidence="9 15" id="KW-0238">DNA-binding</keyword>
<dbReference type="Pfam" id="PF06827">
    <property type="entry name" value="zf-FPG_IleRS"/>
    <property type="match status" value="1"/>
</dbReference>
<dbReference type="Pfam" id="PF01149">
    <property type="entry name" value="Fapy_DNA_glyco"/>
    <property type="match status" value="1"/>
</dbReference>
<gene>
    <name evidence="15 18" type="primary">mutM</name>
    <name evidence="15" type="synonym">fpg</name>
    <name evidence="18" type="ORF">GCM10009114_17100</name>
</gene>
<comment type="subunit">
    <text evidence="3 15">Monomer.</text>
</comment>
<dbReference type="GO" id="GO:0016829">
    <property type="term" value="F:lyase activity"/>
    <property type="evidence" value="ECO:0007669"/>
    <property type="project" value="UniProtKB-KW"/>
</dbReference>
<dbReference type="InterPro" id="IPR000214">
    <property type="entry name" value="Znf_DNA_glyclase/AP_lyase"/>
</dbReference>
<keyword evidence="12 15" id="KW-0511">Multifunctional enzyme</keyword>
<dbReference type="SMART" id="SM01232">
    <property type="entry name" value="H2TH"/>
    <property type="match status" value="1"/>
</dbReference>
<comment type="catalytic activity">
    <reaction evidence="1 15">
        <text>Hydrolysis of DNA containing ring-opened 7-methylguanine residues, releasing 2,6-diamino-4-hydroxy-5-(N-methyl)formamidopyrimidine.</text>
        <dbReference type="EC" id="3.2.2.23"/>
    </reaction>
</comment>
<evidence type="ECO:0000256" key="12">
    <source>
        <dbReference type="ARBA" id="ARBA00023268"/>
    </source>
</evidence>
<protein>
    <recommendedName>
        <fullName evidence="15">Formamidopyrimidine-DNA glycosylase</fullName>
        <shortName evidence="15">Fapy-DNA glycosylase</shortName>
        <ecNumber evidence="15">3.2.2.23</ecNumber>
    </recommendedName>
    <alternativeName>
        <fullName evidence="15">DNA-(apurinic or apyrimidinic site) lyase MutM</fullName>
        <shortName evidence="15">AP lyase MutM</shortName>
        <ecNumber evidence="15">4.2.99.18</ecNumber>
    </alternativeName>
</protein>
<comment type="similarity">
    <text evidence="2 15">Belongs to the FPG family.</text>
</comment>
<dbReference type="Gene3D" id="1.10.8.50">
    <property type="match status" value="1"/>
</dbReference>
<evidence type="ECO:0000313" key="19">
    <source>
        <dbReference type="Proteomes" id="UP001500359"/>
    </source>
</evidence>
<dbReference type="SMART" id="SM00898">
    <property type="entry name" value="Fapy_DNA_glyco"/>
    <property type="match status" value="1"/>
</dbReference>
<evidence type="ECO:0000259" key="17">
    <source>
        <dbReference type="PROSITE" id="PS51068"/>
    </source>
</evidence>
<dbReference type="PROSITE" id="PS51066">
    <property type="entry name" value="ZF_FPG_2"/>
    <property type="match status" value="1"/>
</dbReference>
<keyword evidence="7 15" id="KW-0378">Hydrolase</keyword>
<evidence type="ECO:0000256" key="1">
    <source>
        <dbReference type="ARBA" id="ARBA00001668"/>
    </source>
</evidence>
<comment type="caution">
    <text evidence="18">The sequence shown here is derived from an EMBL/GenBank/DDBJ whole genome shotgun (WGS) entry which is preliminary data.</text>
</comment>
<evidence type="ECO:0000256" key="13">
    <source>
        <dbReference type="ARBA" id="ARBA00023295"/>
    </source>
</evidence>
<evidence type="ECO:0000256" key="14">
    <source>
        <dbReference type="ARBA" id="ARBA00044632"/>
    </source>
</evidence>
<evidence type="ECO:0000256" key="7">
    <source>
        <dbReference type="ARBA" id="ARBA00022801"/>
    </source>
</evidence>
<dbReference type="CDD" id="cd08966">
    <property type="entry name" value="EcFpg-like_N"/>
    <property type="match status" value="1"/>
</dbReference>
<dbReference type="Pfam" id="PF06831">
    <property type="entry name" value="H2TH"/>
    <property type="match status" value="1"/>
</dbReference>
<feature type="active site" description="Schiff-base intermediate with DNA" evidence="15">
    <location>
        <position position="2"/>
    </location>
</feature>
<dbReference type="InterPro" id="IPR012319">
    <property type="entry name" value="FPG_cat"/>
</dbReference>
<dbReference type="InterPro" id="IPR010979">
    <property type="entry name" value="Ribosomal_uS13-like_H2TH"/>
</dbReference>
<organism evidence="18 19">
    <name type="scientific">Aliiglaciecola litoralis</name>
    <dbReference type="NCBI Taxonomy" id="582857"/>
    <lineage>
        <taxon>Bacteria</taxon>
        <taxon>Pseudomonadati</taxon>
        <taxon>Pseudomonadota</taxon>
        <taxon>Gammaproteobacteria</taxon>
        <taxon>Alteromonadales</taxon>
        <taxon>Alteromonadaceae</taxon>
        <taxon>Aliiglaciecola</taxon>
    </lineage>
</organism>
<keyword evidence="6 15" id="KW-0863">Zinc-finger</keyword>
<dbReference type="InterPro" id="IPR015886">
    <property type="entry name" value="H2TH_FPG"/>
</dbReference>
<proteinExistence type="inferred from homology"/>
<comment type="function">
    <text evidence="15">Involved in base excision repair of DNA damaged by oxidation or by mutagenic agents. Acts as DNA glycosylase that recognizes and removes damaged bases. Has a preference for oxidized purines, such as 7,8-dihydro-8-oxoguanine (8-oxoG). Has AP (apurinic/apyrimidinic) lyase activity and introduces nicks in the DNA strand. Cleaves the DNA backbone by beta-delta elimination to generate a single-strand break at the site of the removed base with both 3'- and 5'-phosphates.</text>
</comment>
<feature type="domain" description="FPG-type" evidence="16">
    <location>
        <begin position="236"/>
        <end position="270"/>
    </location>
</feature>